<dbReference type="RefSeq" id="WP_066771354.1">
    <property type="nucleotide sequence ID" value="NZ_CP013244.1"/>
</dbReference>
<evidence type="ECO:0000256" key="1">
    <source>
        <dbReference type="ARBA" id="ARBA00022517"/>
    </source>
</evidence>
<dbReference type="Pfam" id="PF02033">
    <property type="entry name" value="RBFA"/>
    <property type="match status" value="1"/>
</dbReference>
<dbReference type="Gene3D" id="3.30.300.20">
    <property type="match status" value="1"/>
</dbReference>
<dbReference type="InParanoid" id="A0A1B1AII0"/>
<organism evidence="3 4">
    <name type="scientific">Candidatus Viadribacter manganicus</name>
    <dbReference type="NCBI Taxonomy" id="1759059"/>
    <lineage>
        <taxon>Bacteria</taxon>
        <taxon>Pseudomonadati</taxon>
        <taxon>Pseudomonadota</taxon>
        <taxon>Alphaproteobacteria</taxon>
        <taxon>Hyphomonadales</taxon>
        <taxon>Hyphomonadaceae</taxon>
        <taxon>Candidatus Viadribacter</taxon>
    </lineage>
</organism>
<dbReference type="HAMAP" id="MF_00003">
    <property type="entry name" value="RbfA"/>
    <property type="match status" value="1"/>
</dbReference>
<gene>
    <name evidence="2" type="primary">rbfA</name>
    <name evidence="3" type="ORF">ATE48_10850</name>
</gene>
<dbReference type="PROSITE" id="PS01319">
    <property type="entry name" value="RBFA"/>
    <property type="match status" value="1"/>
</dbReference>
<keyword evidence="4" id="KW-1185">Reference proteome</keyword>
<dbReference type="GO" id="GO:0005829">
    <property type="term" value="C:cytosol"/>
    <property type="evidence" value="ECO:0007669"/>
    <property type="project" value="TreeGrafter"/>
</dbReference>
<comment type="function">
    <text evidence="2">One of several proteins that assist in the late maturation steps of the functional core of the 30S ribosomal subunit. Associates with free 30S ribosomal subunits (but not with 30S subunits that are part of 70S ribosomes or polysomes). Required for efficient processing of 16S rRNA. May interact with the 5'-terminal helix region of 16S rRNA.</text>
</comment>
<evidence type="ECO:0000256" key="2">
    <source>
        <dbReference type="HAMAP-Rule" id="MF_00003"/>
    </source>
</evidence>
<dbReference type="AlphaFoldDB" id="A0A1B1AII0"/>
<name>A0A1B1AII0_9PROT</name>
<dbReference type="PANTHER" id="PTHR33515:SF1">
    <property type="entry name" value="RIBOSOME-BINDING FACTOR A, CHLOROPLASTIC-RELATED"/>
    <property type="match status" value="1"/>
</dbReference>
<dbReference type="PANTHER" id="PTHR33515">
    <property type="entry name" value="RIBOSOME-BINDING FACTOR A, CHLOROPLASTIC-RELATED"/>
    <property type="match status" value="1"/>
</dbReference>
<sequence length="141" mass="15889">MKRKSRGHEGAGPSQRQLRAAELVRHALVDIVAREELRDADLKGAYVTIGEVRASPDLKHMTAFVSSLGPGDPQRIANGLTRISSFLRGRLARRIDLKFTPELHFQPDISYDEARHIEELLASPEVARDLKHDDEEEEGER</sequence>
<dbReference type="NCBIfam" id="NF001802">
    <property type="entry name" value="PRK00521.2-5"/>
    <property type="match status" value="1"/>
</dbReference>
<dbReference type="InterPro" id="IPR000238">
    <property type="entry name" value="RbfA"/>
</dbReference>
<keyword evidence="1 2" id="KW-0690">Ribosome biogenesis</keyword>
<evidence type="ECO:0000313" key="3">
    <source>
        <dbReference type="EMBL" id="ANP46377.1"/>
    </source>
</evidence>
<dbReference type="SUPFAM" id="SSF89919">
    <property type="entry name" value="Ribosome-binding factor A, RbfA"/>
    <property type="match status" value="1"/>
</dbReference>
<dbReference type="Proteomes" id="UP000092498">
    <property type="component" value="Chromosome"/>
</dbReference>
<dbReference type="EMBL" id="CP013244">
    <property type="protein sequence ID" value="ANP46377.1"/>
    <property type="molecule type" value="Genomic_DNA"/>
</dbReference>
<dbReference type="STRING" id="1759059.ATE48_10850"/>
<comment type="similarity">
    <text evidence="2">Belongs to the RbfA family.</text>
</comment>
<accession>A0A1B1AII0</accession>
<evidence type="ECO:0000313" key="4">
    <source>
        <dbReference type="Proteomes" id="UP000092498"/>
    </source>
</evidence>
<protein>
    <recommendedName>
        <fullName evidence="2">Ribosome-binding factor A</fullName>
    </recommendedName>
</protein>
<reference evidence="3 4" key="1">
    <citation type="submission" date="2015-11" db="EMBL/GenBank/DDBJ databases">
        <title>Whole-Genome Sequence of Candidatus Oderbacter manganicum from the National Park Lower Oder Valley, Germany.</title>
        <authorList>
            <person name="Braun B."/>
            <person name="Liere K."/>
            <person name="Szewzyk U."/>
        </authorList>
    </citation>
    <scope>NUCLEOTIDE SEQUENCE [LARGE SCALE GENOMIC DNA]</scope>
    <source>
        <strain evidence="3 4">OTSz_A_272</strain>
    </source>
</reference>
<dbReference type="KEGG" id="cbot:ATE48_10850"/>
<dbReference type="GO" id="GO:0043024">
    <property type="term" value="F:ribosomal small subunit binding"/>
    <property type="evidence" value="ECO:0007669"/>
    <property type="project" value="TreeGrafter"/>
</dbReference>
<comment type="subcellular location">
    <subcellularLocation>
        <location evidence="2">Cytoplasm</location>
    </subcellularLocation>
</comment>
<proteinExistence type="inferred from homology"/>
<dbReference type="InterPro" id="IPR023799">
    <property type="entry name" value="RbfA_dom_sf"/>
</dbReference>
<dbReference type="GO" id="GO:0030490">
    <property type="term" value="P:maturation of SSU-rRNA"/>
    <property type="evidence" value="ECO:0007669"/>
    <property type="project" value="UniProtKB-UniRule"/>
</dbReference>
<dbReference type="InterPro" id="IPR020053">
    <property type="entry name" value="Ribosome-bd_factorA_CS"/>
</dbReference>
<dbReference type="OrthoDB" id="9805051at2"/>
<keyword evidence="2" id="KW-0963">Cytoplasm</keyword>
<dbReference type="InterPro" id="IPR015946">
    <property type="entry name" value="KH_dom-like_a/b"/>
</dbReference>
<comment type="subunit">
    <text evidence="2">Monomer. Binds 30S ribosomal subunits, but not 50S ribosomal subunits or 70S ribosomes.</text>
</comment>